<dbReference type="Proteomes" id="UP000078252">
    <property type="component" value="Unassembled WGS sequence"/>
</dbReference>
<dbReference type="InterPro" id="IPR018490">
    <property type="entry name" value="cNMP-bd_dom_sf"/>
</dbReference>
<comment type="subcellular location">
    <subcellularLocation>
        <location evidence="1">Membrane</location>
    </subcellularLocation>
</comment>
<dbReference type="InterPro" id="IPR006685">
    <property type="entry name" value="MscS_channel_2nd"/>
</dbReference>
<dbReference type="EMBL" id="LDQC01000102">
    <property type="protein sequence ID" value="KTR02588.1"/>
    <property type="molecule type" value="Genomic_DNA"/>
</dbReference>
<dbReference type="CDD" id="cd00038">
    <property type="entry name" value="CAP_ED"/>
    <property type="match status" value="1"/>
</dbReference>
<dbReference type="InterPro" id="IPR010920">
    <property type="entry name" value="LSM_dom_sf"/>
</dbReference>
<dbReference type="SUPFAM" id="SSF50182">
    <property type="entry name" value="Sm-like ribonucleoproteins"/>
    <property type="match status" value="1"/>
</dbReference>
<dbReference type="InterPro" id="IPR023408">
    <property type="entry name" value="MscS_beta-dom_sf"/>
</dbReference>
<dbReference type="OrthoDB" id="9775207at2"/>
<feature type="transmembrane region" description="Helical" evidence="5">
    <location>
        <begin position="47"/>
        <end position="67"/>
    </location>
</feature>
<evidence type="ECO:0000313" key="8">
    <source>
        <dbReference type="Proteomes" id="UP000078252"/>
    </source>
</evidence>
<accession>A0A175RGI0</accession>
<dbReference type="PATRIC" id="fig|33881.3.peg.78"/>
<dbReference type="SUPFAM" id="SSF51206">
    <property type="entry name" value="cAMP-binding domain-like"/>
    <property type="match status" value="1"/>
</dbReference>
<keyword evidence="3 5" id="KW-1133">Transmembrane helix</keyword>
<evidence type="ECO:0000259" key="6">
    <source>
        <dbReference type="PROSITE" id="PS50042"/>
    </source>
</evidence>
<protein>
    <recommendedName>
        <fullName evidence="6">Cyclic nucleotide-binding domain-containing protein</fullName>
    </recommendedName>
</protein>
<dbReference type="RefSeq" id="WP_058726976.1">
    <property type="nucleotide sequence ID" value="NZ_LDQC01000102.1"/>
</dbReference>
<dbReference type="PANTHER" id="PTHR30566:SF25">
    <property type="entry name" value="INNER MEMBRANE PROTEIN"/>
    <property type="match status" value="1"/>
</dbReference>
<keyword evidence="2 5" id="KW-0812">Transmembrane</keyword>
<dbReference type="Gene3D" id="1.10.287.1260">
    <property type="match status" value="1"/>
</dbReference>
<evidence type="ECO:0000256" key="1">
    <source>
        <dbReference type="ARBA" id="ARBA00004370"/>
    </source>
</evidence>
<feature type="transmembrane region" description="Helical" evidence="5">
    <location>
        <begin position="116"/>
        <end position="138"/>
    </location>
</feature>
<evidence type="ECO:0000256" key="5">
    <source>
        <dbReference type="SAM" id="Phobius"/>
    </source>
</evidence>
<feature type="transmembrane region" description="Helical" evidence="5">
    <location>
        <begin position="79"/>
        <end position="104"/>
    </location>
</feature>
<dbReference type="Gene3D" id="2.30.30.60">
    <property type="match status" value="1"/>
</dbReference>
<name>A0A175RGI0_9MICO</name>
<evidence type="ECO:0000256" key="3">
    <source>
        <dbReference type="ARBA" id="ARBA00022989"/>
    </source>
</evidence>
<feature type="domain" description="Cyclic nucleotide-binding" evidence="6">
    <location>
        <begin position="341"/>
        <end position="455"/>
    </location>
</feature>
<dbReference type="Pfam" id="PF00924">
    <property type="entry name" value="MS_channel_2nd"/>
    <property type="match status" value="1"/>
</dbReference>
<dbReference type="PANTHER" id="PTHR30566">
    <property type="entry name" value="YNAI-RELATED MECHANOSENSITIVE ION CHANNEL"/>
    <property type="match status" value="1"/>
</dbReference>
<gene>
    <name evidence="7" type="ORF">NS184_15440</name>
</gene>
<evidence type="ECO:0000256" key="4">
    <source>
        <dbReference type="ARBA" id="ARBA00023136"/>
    </source>
</evidence>
<dbReference type="PROSITE" id="PS50042">
    <property type="entry name" value="CNMP_BINDING_3"/>
    <property type="match status" value="1"/>
</dbReference>
<dbReference type="GO" id="GO:0055085">
    <property type="term" value="P:transmembrane transport"/>
    <property type="evidence" value="ECO:0007669"/>
    <property type="project" value="InterPro"/>
</dbReference>
<dbReference type="InterPro" id="IPR000595">
    <property type="entry name" value="cNMP-bd_dom"/>
</dbReference>
<reference evidence="7 8" key="1">
    <citation type="journal article" date="2016" name="Front. Microbiol.">
        <title>Genomic Resource of Rice Seed Associated Bacteria.</title>
        <authorList>
            <person name="Midha S."/>
            <person name="Bansal K."/>
            <person name="Sharma S."/>
            <person name="Kumar N."/>
            <person name="Patil P.P."/>
            <person name="Chaudhry V."/>
            <person name="Patil P.B."/>
        </authorList>
    </citation>
    <scope>NUCLEOTIDE SEQUENCE [LARGE SCALE GENOMIC DNA]</scope>
    <source>
        <strain evidence="7 8">NS184</strain>
    </source>
</reference>
<proteinExistence type="predicted"/>
<dbReference type="GO" id="GO:0016020">
    <property type="term" value="C:membrane"/>
    <property type="evidence" value="ECO:0007669"/>
    <property type="project" value="UniProtKB-SubCell"/>
</dbReference>
<feature type="transmembrane region" description="Helical" evidence="5">
    <location>
        <begin position="6"/>
        <end position="27"/>
    </location>
</feature>
<sequence length="484" mass="51215">MTPFWQQPWFWPAIVVIVGLPVVLLVLTELQSSLQRRGNSLHKVVGLLRNAVIPVIAILILSVQVTAAVDPSRPVVTQVIATVLGFLVIVFVLNGMNVLLFTNARKGSWREKIPSIFVDIARVILVAIGLAVVFRIVWGTDIGGIFTALGVGSFVIALALQTAVGPIVAGLFLLFEQPFRLGDWLDIGGTRGRVVEVNWRSVHIDTGNGILITPIGSLAGSSFTNLSRTGGTYPVSTSVTFTTDDAPAAVVALLQRVASGLPQLAPSTSPSAEPTGGSGYTVSFEVGGPSQEGPALAQFRMWLWYAARRAGLGLDGDTTDDFVTDERRDAALASIAPTLYLASDDVAALRQVVRLERYAAGEVISRPGVVPTAIRFVLSGSVELRVPFGDEQLPATRVEAGDYVGQTSLTREVVQTFQVALTEVAVLVVPVGAIDTIVRSNPQLARDIGAVIDRRHQDVADTIAARAGQLQSGVTSGSASGTAI</sequence>
<organism evidence="7 8">
    <name type="scientific">Curtobacterium luteum</name>
    <dbReference type="NCBI Taxonomy" id="33881"/>
    <lineage>
        <taxon>Bacteria</taxon>
        <taxon>Bacillati</taxon>
        <taxon>Actinomycetota</taxon>
        <taxon>Actinomycetes</taxon>
        <taxon>Micrococcales</taxon>
        <taxon>Microbacteriaceae</taxon>
        <taxon>Curtobacterium</taxon>
    </lineage>
</organism>
<dbReference type="Gene3D" id="2.60.120.10">
    <property type="entry name" value="Jelly Rolls"/>
    <property type="match status" value="1"/>
</dbReference>
<dbReference type="STRING" id="33881.NS184_15440"/>
<evidence type="ECO:0000256" key="2">
    <source>
        <dbReference type="ARBA" id="ARBA00022692"/>
    </source>
</evidence>
<dbReference type="InterPro" id="IPR014710">
    <property type="entry name" value="RmlC-like_jellyroll"/>
</dbReference>
<comment type="caution">
    <text evidence="7">The sequence shown here is derived from an EMBL/GenBank/DDBJ whole genome shotgun (WGS) entry which is preliminary data.</text>
</comment>
<dbReference type="AlphaFoldDB" id="A0A175RGI0"/>
<dbReference type="Pfam" id="PF00027">
    <property type="entry name" value="cNMP_binding"/>
    <property type="match status" value="1"/>
</dbReference>
<feature type="transmembrane region" description="Helical" evidence="5">
    <location>
        <begin position="144"/>
        <end position="175"/>
    </location>
</feature>
<evidence type="ECO:0000313" key="7">
    <source>
        <dbReference type="EMBL" id="KTR02588.1"/>
    </source>
</evidence>
<keyword evidence="4 5" id="KW-0472">Membrane</keyword>